<dbReference type="RefSeq" id="WP_119445389.1">
    <property type="nucleotide sequence ID" value="NZ_CP032317.1"/>
</dbReference>
<dbReference type="InterPro" id="IPR000387">
    <property type="entry name" value="Tyr_Pase_dom"/>
</dbReference>
<keyword evidence="3" id="KW-0460">Magnesium</keyword>
<reference evidence="5 6" key="1">
    <citation type="submission" date="2018-09" db="EMBL/GenBank/DDBJ databases">
        <title>Hymenobacter medium sp. nov., isolated from R2A medium.</title>
        <authorList>
            <person name="Yingchao G."/>
        </authorList>
    </citation>
    <scope>NUCLEOTIDE SEQUENCE [LARGE SCALE GENOMIC DNA]</scope>
    <source>
        <strain evidence="6">sh-6</strain>
    </source>
</reference>
<dbReference type="PROSITE" id="PS00383">
    <property type="entry name" value="TYR_PHOSPHATASE_1"/>
    <property type="match status" value="1"/>
</dbReference>
<dbReference type="Pfam" id="PF22784">
    <property type="entry name" value="PTP-SAK"/>
    <property type="match status" value="1"/>
</dbReference>
<dbReference type="AlphaFoldDB" id="A0A3B7RAR2"/>
<evidence type="ECO:0000256" key="1">
    <source>
        <dbReference type="ARBA" id="ARBA00010702"/>
    </source>
</evidence>
<dbReference type="PROSITE" id="PS50056">
    <property type="entry name" value="TYR_PHOSPHATASE_2"/>
    <property type="match status" value="1"/>
</dbReference>
<evidence type="ECO:0000256" key="2">
    <source>
        <dbReference type="ARBA" id="ARBA00022801"/>
    </source>
</evidence>
<dbReference type="EMBL" id="CP032317">
    <property type="protein sequence ID" value="AYA37829.1"/>
    <property type="molecule type" value="Genomic_DNA"/>
</dbReference>
<dbReference type="SUPFAM" id="SSF101478">
    <property type="entry name" value="ADP-ribosylglycohydrolase"/>
    <property type="match status" value="1"/>
</dbReference>
<feature type="binding site" evidence="3">
    <location>
        <position position="277"/>
    </location>
    <ligand>
        <name>Mg(2+)</name>
        <dbReference type="ChEBI" id="CHEBI:18420"/>
        <label>1</label>
    </ligand>
</feature>
<feature type="domain" description="Tyrosine specific protein phosphatases" evidence="4">
    <location>
        <begin position="415"/>
        <end position="476"/>
    </location>
</feature>
<feature type="binding site" evidence="3">
    <location>
        <position position="63"/>
    </location>
    <ligand>
        <name>Mg(2+)</name>
        <dbReference type="ChEBI" id="CHEBI:18420"/>
        <label>1</label>
    </ligand>
</feature>
<dbReference type="Gene3D" id="1.10.4080.10">
    <property type="entry name" value="ADP-ribosylation/Crystallin J1"/>
    <property type="match status" value="1"/>
</dbReference>
<protein>
    <recommendedName>
        <fullName evidence="4">Tyrosine specific protein phosphatases domain-containing protein</fullName>
    </recommendedName>
</protein>
<dbReference type="InterPro" id="IPR016130">
    <property type="entry name" value="Tyr_Pase_AS"/>
</dbReference>
<comment type="cofactor">
    <cofactor evidence="3">
        <name>Mg(2+)</name>
        <dbReference type="ChEBI" id="CHEBI:18420"/>
    </cofactor>
    <text evidence="3">Binds 2 magnesium ions per subunit.</text>
</comment>
<feature type="binding site" evidence="3">
    <location>
        <position position="65"/>
    </location>
    <ligand>
        <name>Mg(2+)</name>
        <dbReference type="ChEBI" id="CHEBI:18420"/>
        <label>1</label>
    </ligand>
</feature>
<dbReference type="GO" id="GO:0046872">
    <property type="term" value="F:metal ion binding"/>
    <property type="evidence" value="ECO:0007669"/>
    <property type="project" value="UniProtKB-KW"/>
</dbReference>
<feature type="binding site" evidence="3">
    <location>
        <position position="275"/>
    </location>
    <ligand>
        <name>Mg(2+)</name>
        <dbReference type="ChEBI" id="CHEBI:18420"/>
        <label>1</label>
    </ligand>
</feature>
<keyword evidence="6" id="KW-1185">Reference proteome</keyword>
<evidence type="ECO:0000313" key="6">
    <source>
        <dbReference type="Proteomes" id="UP000262802"/>
    </source>
</evidence>
<dbReference type="Gene3D" id="3.90.190.10">
    <property type="entry name" value="Protein tyrosine phosphatase superfamily"/>
    <property type="match status" value="1"/>
</dbReference>
<sequence length="499" mass="54334">MNAAFLPPYSPLESTCRAALLGVAVGDALGVPVEFQNREMRRADPVVSMRGYGTHHQPMGTWSDDTSLTLCLAEALASGYSALRLALNVQRWYREAWWTAHQQVFDIGITTREALHRLERGSDPVNAGGKDEWSNGNGALMRILPLVFYQAEAPIAERFQRIQEVSALTHGHIRSAVACWLYLEMARALQAGLAPPAAYAQLCQQAPSQLQQLRIPASEMALFERVLSGRLYDLAEADISSSGYVLHTLEAALWCLLHHETFAETVLAAVNLGDDTDTTGAVAGGLAGMCYGETGIPSEWLAVVARRADIENLASRLAHSCATAAPETYPAKPLPNSYWATPTVLACEYPGDRNVETARNKLARLLNAGITDFFDLTEAGELIPYESLLQEVATAHGQEIYYHRFPIKDADVPSSAILESVLAELAMSVAAGRKAAVHCWGGVGRTGTVVGCYLVRQQKLSGPAALALIARQWQGVEKSHRIPRSPETAAQWRLVESFK</sequence>
<name>A0A3B7RAR2_9BACT</name>
<dbReference type="Pfam" id="PF03747">
    <property type="entry name" value="ADP_ribosyl_GH"/>
    <property type="match status" value="1"/>
</dbReference>
<proteinExistence type="inferred from homology"/>
<evidence type="ECO:0000259" key="4">
    <source>
        <dbReference type="PROSITE" id="PS50056"/>
    </source>
</evidence>
<dbReference type="InterPro" id="IPR029021">
    <property type="entry name" value="Prot-tyrosine_phosphatase-like"/>
</dbReference>
<dbReference type="PANTHER" id="PTHR16222">
    <property type="entry name" value="ADP-RIBOSYLGLYCOHYDROLASE"/>
    <property type="match status" value="1"/>
</dbReference>
<dbReference type="PANTHER" id="PTHR16222:SF24">
    <property type="entry name" value="ADP-RIBOSYLHYDROLASE ARH3"/>
    <property type="match status" value="1"/>
</dbReference>
<feature type="binding site" evidence="3">
    <location>
        <position position="64"/>
    </location>
    <ligand>
        <name>Mg(2+)</name>
        <dbReference type="ChEBI" id="CHEBI:18420"/>
        <label>1</label>
    </ligand>
</feature>
<dbReference type="InterPro" id="IPR005502">
    <property type="entry name" value="Ribosyl_crysJ1"/>
</dbReference>
<dbReference type="SUPFAM" id="SSF52799">
    <property type="entry name" value="(Phosphotyrosine protein) phosphatases II"/>
    <property type="match status" value="1"/>
</dbReference>
<dbReference type="InterPro" id="IPR057023">
    <property type="entry name" value="PTP-SAK"/>
</dbReference>
<dbReference type="OrthoDB" id="9798107at2"/>
<gene>
    <name evidence="5" type="ORF">D3Y59_12715</name>
</gene>
<organism evidence="5 6">
    <name type="scientific">Hymenobacter oligotrophus</name>
    <dbReference type="NCBI Taxonomy" id="2319843"/>
    <lineage>
        <taxon>Bacteria</taxon>
        <taxon>Pseudomonadati</taxon>
        <taxon>Bacteroidota</taxon>
        <taxon>Cytophagia</taxon>
        <taxon>Cytophagales</taxon>
        <taxon>Hymenobacteraceae</taxon>
        <taxon>Hymenobacter</taxon>
    </lineage>
</organism>
<dbReference type="KEGG" id="hyh:D3Y59_12715"/>
<dbReference type="GO" id="GO:0016791">
    <property type="term" value="F:phosphatase activity"/>
    <property type="evidence" value="ECO:0007669"/>
    <property type="project" value="UniProtKB-ARBA"/>
</dbReference>
<evidence type="ECO:0000256" key="3">
    <source>
        <dbReference type="PIRSR" id="PIRSR605502-1"/>
    </source>
</evidence>
<accession>A0A3B7RAR2</accession>
<evidence type="ECO:0000313" key="5">
    <source>
        <dbReference type="EMBL" id="AYA37829.1"/>
    </source>
</evidence>
<feature type="binding site" evidence="3">
    <location>
        <position position="278"/>
    </location>
    <ligand>
        <name>Mg(2+)</name>
        <dbReference type="ChEBI" id="CHEBI:18420"/>
        <label>1</label>
    </ligand>
</feature>
<dbReference type="InterPro" id="IPR036705">
    <property type="entry name" value="Ribosyl_crysJ1_sf"/>
</dbReference>
<keyword evidence="2" id="KW-0378">Hydrolase</keyword>
<dbReference type="InterPro" id="IPR050792">
    <property type="entry name" value="ADP-ribosylglycohydrolase"/>
</dbReference>
<keyword evidence="3" id="KW-0479">Metal-binding</keyword>
<comment type="similarity">
    <text evidence="1">Belongs to the ADP-ribosylglycohydrolase family.</text>
</comment>
<dbReference type="Proteomes" id="UP000262802">
    <property type="component" value="Chromosome"/>
</dbReference>